<feature type="domain" description="Superoxide dismutase copper/zinc binding" evidence="13">
    <location>
        <begin position="55"/>
        <end position="173"/>
    </location>
</feature>
<dbReference type="InterPro" id="IPR001424">
    <property type="entry name" value="SOD_Cu_Zn_dom"/>
</dbReference>
<name>A0A0F8A4N7_9HYPO</name>
<dbReference type="EMBL" id="KQ030531">
    <property type="protein sequence ID" value="KJZ73899.1"/>
    <property type="molecule type" value="Genomic_DNA"/>
</dbReference>
<evidence type="ECO:0000256" key="8">
    <source>
        <dbReference type="ARBA" id="ARBA00022525"/>
    </source>
</evidence>
<dbReference type="Proteomes" id="UP000054481">
    <property type="component" value="Unassembled WGS sequence"/>
</dbReference>
<keyword evidence="7" id="KW-0963">Cytoplasm</keyword>
<evidence type="ECO:0000313" key="15">
    <source>
        <dbReference type="Proteomes" id="UP000054481"/>
    </source>
</evidence>
<feature type="region of interest" description="Disordered" evidence="11">
    <location>
        <begin position="100"/>
        <end position="122"/>
    </location>
</feature>
<evidence type="ECO:0000256" key="4">
    <source>
        <dbReference type="ARBA" id="ARBA00004613"/>
    </source>
</evidence>
<dbReference type="GO" id="GO:0005576">
    <property type="term" value="C:extracellular region"/>
    <property type="evidence" value="ECO:0007669"/>
    <property type="project" value="UniProtKB-SubCell"/>
</dbReference>
<keyword evidence="8" id="KW-0964">Secreted</keyword>
<dbReference type="Gene3D" id="2.60.40.200">
    <property type="entry name" value="Superoxide dismutase, copper/zinc binding domain"/>
    <property type="match status" value="1"/>
</dbReference>
<evidence type="ECO:0000256" key="6">
    <source>
        <dbReference type="ARBA" id="ARBA00012682"/>
    </source>
</evidence>
<evidence type="ECO:0000256" key="3">
    <source>
        <dbReference type="ARBA" id="ARBA00004496"/>
    </source>
</evidence>
<feature type="signal peptide" evidence="12">
    <location>
        <begin position="1"/>
        <end position="19"/>
    </location>
</feature>
<dbReference type="EC" id="1.15.1.1" evidence="6"/>
<dbReference type="InterPro" id="IPR024134">
    <property type="entry name" value="SOD_Cu/Zn_/chaperone"/>
</dbReference>
<sequence length="221" mass="23623">MRISIALSPLCAALAAAQAVQMAPKIPDNPDGTVYDAELPKQPFFTAGSLQGNIQGSVRVAAAPNKVGVRYRVHFSNLPKEGGPFLYHIHVKQVPQGGNCTQTEGHLDPTNRGEEPGCDASNPQSCQVGDLSGKYGKIMEDPFVAEFEDPFTSLKDGDAAFVGGRSFAIHFGNKTRITCANFAKKEASQPLPWPLSIVASWQPVIALPLPILPIFSLAETP</sequence>
<comment type="subcellular location">
    <subcellularLocation>
        <location evidence="2">Cell envelope</location>
    </subcellularLocation>
    <subcellularLocation>
        <location evidence="3">Cytoplasm</location>
    </subcellularLocation>
    <subcellularLocation>
        <location evidence="4">Secreted</location>
    </subcellularLocation>
</comment>
<gene>
    <name evidence="14" type="ORF">HIM_06792</name>
</gene>
<dbReference type="GO" id="GO:0004784">
    <property type="term" value="F:superoxide dismutase activity"/>
    <property type="evidence" value="ECO:0007669"/>
    <property type="project" value="UniProtKB-EC"/>
</dbReference>
<dbReference type="AlphaFoldDB" id="A0A0F8A4N7"/>
<feature type="compositionally biased region" description="Basic and acidic residues" evidence="11">
    <location>
        <begin position="105"/>
        <end position="115"/>
    </location>
</feature>
<keyword evidence="15" id="KW-1185">Reference proteome</keyword>
<keyword evidence="12" id="KW-0732">Signal</keyword>
<evidence type="ECO:0000256" key="2">
    <source>
        <dbReference type="ARBA" id="ARBA00004196"/>
    </source>
</evidence>
<dbReference type="OrthoDB" id="159229at2759"/>
<evidence type="ECO:0000256" key="11">
    <source>
        <dbReference type="SAM" id="MobiDB-lite"/>
    </source>
</evidence>
<proteinExistence type="inferred from homology"/>
<dbReference type="GO" id="GO:0005737">
    <property type="term" value="C:cytoplasm"/>
    <property type="evidence" value="ECO:0007669"/>
    <property type="project" value="UniProtKB-SubCell"/>
</dbReference>
<protein>
    <recommendedName>
        <fullName evidence="6">superoxide dismutase</fullName>
        <ecNumber evidence="6">1.15.1.1</ecNumber>
    </recommendedName>
</protein>
<comment type="function">
    <text evidence="1">Destroys radicals which are normally produced within the cells and which are toxic to biological systems.</text>
</comment>
<dbReference type="GO" id="GO:0005507">
    <property type="term" value="F:copper ion binding"/>
    <property type="evidence" value="ECO:0007669"/>
    <property type="project" value="InterPro"/>
</dbReference>
<organism evidence="14 15">
    <name type="scientific">Hirsutella minnesotensis 3608</name>
    <dbReference type="NCBI Taxonomy" id="1043627"/>
    <lineage>
        <taxon>Eukaryota</taxon>
        <taxon>Fungi</taxon>
        <taxon>Dikarya</taxon>
        <taxon>Ascomycota</taxon>
        <taxon>Pezizomycotina</taxon>
        <taxon>Sordariomycetes</taxon>
        <taxon>Hypocreomycetidae</taxon>
        <taxon>Hypocreales</taxon>
        <taxon>Ophiocordycipitaceae</taxon>
        <taxon>Hirsutella</taxon>
    </lineage>
</organism>
<dbReference type="SUPFAM" id="SSF49329">
    <property type="entry name" value="Cu,Zn superoxide dismutase-like"/>
    <property type="match status" value="1"/>
</dbReference>
<keyword evidence="9" id="KW-0049">Antioxidant</keyword>
<dbReference type="InterPro" id="IPR036423">
    <property type="entry name" value="SOD-like_Cu/Zn_dom_sf"/>
</dbReference>
<evidence type="ECO:0000256" key="12">
    <source>
        <dbReference type="SAM" id="SignalP"/>
    </source>
</evidence>
<reference evidence="14 15" key="1">
    <citation type="journal article" date="2014" name="Genome Biol. Evol.">
        <title>Comparative genomics and transcriptomics analyses reveal divergent lifestyle features of nematode endoparasitic fungus Hirsutella minnesotensis.</title>
        <authorList>
            <person name="Lai Y."/>
            <person name="Liu K."/>
            <person name="Zhang X."/>
            <person name="Zhang X."/>
            <person name="Li K."/>
            <person name="Wang N."/>
            <person name="Shu C."/>
            <person name="Wu Y."/>
            <person name="Wang C."/>
            <person name="Bushley K.E."/>
            <person name="Xiang M."/>
            <person name="Liu X."/>
        </authorList>
    </citation>
    <scope>NUCLEOTIDE SEQUENCE [LARGE SCALE GENOMIC DNA]</scope>
    <source>
        <strain evidence="14 15">3608</strain>
    </source>
</reference>
<evidence type="ECO:0000256" key="7">
    <source>
        <dbReference type="ARBA" id="ARBA00022490"/>
    </source>
</evidence>
<accession>A0A0F8A4N7</accession>
<dbReference type="Pfam" id="PF00080">
    <property type="entry name" value="Sod_Cu"/>
    <property type="match status" value="1"/>
</dbReference>
<feature type="chain" id="PRO_5002526584" description="superoxide dismutase" evidence="12">
    <location>
        <begin position="20"/>
        <end position="221"/>
    </location>
</feature>
<dbReference type="FunFam" id="2.60.40.200:FF:000007">
    <property type="entry name" value="Cell surface Cu-only superoxide dismutase 5"/>
    <property type="match status" value="1"/>
</dbReference>
<evidence type="ECO:0000256" key="10">
    <source>
        <dbReference type="ARBA" id="ARBA00049204"/>
    </source>
</evidence>
<evidence type="ECO:0000256" key="9">
    <source>
        <dbReference type="ARBA" id="ARBA00022862"/>
    </source>
</evidence>
<dbReference type="PANTHER" id="PTHR10003">
    <property type="entry name" value="SUPEROXIDE DISMUTASE CU-ZN -RELATED"/>
    <property type="match status" value="1"/>
</dbReference>
<evidence type="ECO:0000313" key="14">
    <source>
        <dbReference type="EMBL" id="KJZ73899.1"/>
    </source>
</evidence>
<comment type="catalytic activity">
    <reaction evidence="10">
        <text>2 superoxide + 2 H(+) = H2O2 + O2</text>
        <dbReference type="Rhea" id="RHEA:20696"/>
        <dbReference type="ChEBI" id="CHEBI:15378"/>
        <dbReference type="ChEBI" id="CHEBI:15379"/>
        <dbReference type="ChEBI" id="CHEBI:16240"/>
        <dbReference type="ChEBI" id="CHEBI:18421"/>
        <dbReference type="EC" id="1.15.1.1"/>
    </reaction>
</comment>
<evidence type="ECO:0000259" key="13">
    <source>
        <dbReference type="Pfam" id="PF00080"/>
    </source>
</evidence>
<evidence type="ECO:0000256" key="1">
    <source>
        <dbReference type="ARBA" id="ARBA00003917"/>
    </source>
</evidence>
<evidence type="ECO:0000256" key="5">
    <source>
        <dbReference type="ARBA" id="ARBA00010457"/>
    </source>
</evidence>
<comment type="similarity">
    <text evidence="5">Belongs to the Cu-Zn superoxide dismutase family.</text>
</comment>